<evidence type="ECO:0000256" key="2">
    <source>
        <dbReference type="ARBA" id="ARBA00022527"/>
    </source>
</evidence>
<gene>
    <name evidence="11" type="ORF">DV515_00008771</name>
</gene>
<dbReference type="PANTHER" id="PTHR24363:SF0">
    <property type="entry name" value="SERINE_THREONINE KINASE LIKE DOMAIN CONTAINING 1"/>
    <property type="match status" value="1"/>
</dbReference>
<dbReference type="InterPro" id="IPR011989">
    <property type="entry name" value="ARM-like"/>
</dbReference>
<reference evidence="11 12" key="1">
    <citation type="journal article" date="2018" name="Proc. R. Soc. B">
        <title>A non-coding region near Follistatin controls head colour polymorphism in the Gouldian finch.</title>
        <authorList>
            <person name="Toomey M.B."/>
            <person name="Marques C.I."/>
            <person name="Andrade P."/>
            <person name="Araujo P.M."/>
            <person name="Sabatino S."/>
            <person name="Gazda M.A."/>
            <person name="Afonso S."/>
            <person name="Lopes R.J."/>
            <person name="Corbo J.C."/>
            <person name="Carneiro M."/>
        </authorList>
    </citation>
    <scope>NUCLEOTIDE SEQUENCE [LARGE SCALE GENOMIC DNA]</scope>
    <source>
        <strain evidence="11">Red01</strain>
        <tissue evidence="11">Muscle</tissue>
    </source>
</reference>
<dbReference type="CDD" id="cd00180">
    <property type="entry name" value="PKc"/>
    <property type="match status" value="1"/>
</dbReference>
<dbReference type="Gene3D" id="1.10.510.10">
    <property type="entry name" value="Transferase(Phosphotransferase) domain 1"/>
    <property type="match status" value="1"/>
</dbReference>
<dbReference type="GO" id="GO:0005524">
    <property type="term" value="F:ATP binding"/>
    <property type="evidence" value="ECO:0007669"/>
    <property type="project" value="UniProtKB-KW"/>
</dbReference>
<dbReference type="OrthoDB" id="248923at2759"/>
<dbReference type="Pfam" id="PF00069">
    <property type="entry name" value="Pkinase"/>
    <property type="match status" value="1"/>
</dbReference>
<dbReference type="SUPFAM" id="SSF56112">
    <property type="entry name" value="Protein kinase-like (PK-like)"/>
    <property type="match status" value="1"/>
</dbReference>
<evidence type="ECO:0000256" key="5">
    <source>
        <dbReference type="ARBA" id="ARBA00022777"/>
    </source>
</evidence>
<dbReference type="STRING" id="44316.ENSEGOP00005007802"/>
<comment type="catalytic activity">
    <reaction evidence="8">
        <text>L-seryl-[protein] + ATP = O-phospho-L-seryl-[protein] + ADP + H(+)</text>
        <dbReference type="Rhea" id="RHEA:17989"/>
        <dbReference type="Rhea" id="RHEA-COMP:9863"/>
        <dbReference type="Rhea" id="RHEA-COMP:11604"/>
        <dbReference type="ChEBI" id="CHEBI:15378"/>
        <dbReference type="ChEBI" id="CHEBI:29999"/>
        <dbReference type="ChEBI" id="CHEBI:30616"/>
        <dbReference type="ChEBI" id="CHEBI:83421"/>
        <dbReference type="ChEBI" id="CHEBI:456216"/>
        <dbReference type="EC" id="2.7.11.1"/>
    </reaction>
</comment>
<proteinExistence type="predicted"/>
<comment type="catalytic activity">
    <reaction evidence="7">
        <text>L-threonyl-[protein] + ATP = O-phospho-L-threonyl-[protein] + ADP + H(+)</text>
        <dbReference type="Rhea" id="RHEA:46608"/>
        <dbReference type="Rhea" id="RHEA-COMP:11060"/>
        <dbReference type="Rhea" id="RHEA-COMP:11605"/>
        <dbReference type="ChEBI" id="CHEBI:15378"/>
        <dbReference type="ChEBI" id="CHEBI:30013"/>
        <dbReference type="ChEBI" id="CHEBI:30616"/>
        <dbReference type="ChEBI" id="CHEBI:61977"/>
        <dbReference type="ChEBI" id="CHEBI:456216"/>
        <dbReference type="EC" id="2.7.11.1"/>
    </reaction>
</comment>
<evidence type="ECO:0000313" key="12">
    <source>
        <dbReference type="Proteomes" id="UP000276834"/>
    </source>
</evidence>
<dbReference type="SUPFAM" id="SSF48371">
    <property type="entry name" value="ARM repeat"/>
    <property type="match status" value="1"/>
</dbReference>
<comment type="caution">
    <text evidence="11">The sequence shown here is derived from an EMBL/GenBank/DDBJ whole genome shotgun (WGS) entry which is preliminary data.</text>
</comment>
<evidence type="ECO:0000313" key="11">
    <source>
        <dbReference type="EMBL" id="RLW00501.1"/>
    </source>
</evidence>
<keyword evidence="6" id="KW-0067">ATP-binding</keyword>
<dbReference type="EC" id="2.7.11.1" evidence="1"/>
<dbReference type="InterPro" id="IPR016024">
    <property type="entry name" value="ARM-type_fold"/>
</dbReference>
<evidence type="ECO:0000256" key="9">
    <source>
        <dbReference type="SAM" id="SignalP"/>
    </source>
</evidence>
<feature type="chain" id="PRO_5018255963" description="non-specific serine/threonine protein kinase" evidence="9">
    <location>
        <begin position="27"/>
        <end position="667"/>
    </location>
</feature>
<evidence type="ECO:0000256" key="3">
    <source>
        <dbReference type="ARBA" id="ARBA00022679"/>
    </source>
</evidence>
<evidence type="ECO:0000256" key="6">
    <source>
        <dbReference type="ARBA" id="ARBA00022840"/>
    </source>
</evidence>
<feature type="domain" description="Protein kinase" evidence="10">
    <location>
        <begin position="31"/>
        <end position="301"/>
    </location>
</feature>
<dbReference type="GO" id="GO:0004674">
    <property type="term" value="F:protein serine/threonine kinase activity"/>
    <property type="evidence" value="ECO:0007669"/>
    <property type="project" value="UniProtKB-KW"/>
</dbReference>
<organism evidence="11 12">
    <name type="scientific">Chloebia gouldiae</name>
    <name type="common">Gouldian finch</name>
    <name type="synonym">Erythrura gouldiae</name>
    <dbReference type="NCBI Taxonomy" id="44316"/>
    <lineage>
        <taxon>Eukaryota</taxon>
        <taxon>Metazoa</taxon>
        <taxon>Chordata</taxon>
        <taxon>Craniata</taxon>
        <taxon>Vertebrata</taxon>
        <taxon>Euteleostomi</taxon>
        <taxon>Archelosauria</taxon>
        <taxon>Archosauria</taxon>
        <taxon>Dinosauria</taxon>
        <taxon>Saurischia</taxon>
        <taxon>Theropoda</taxon>
        <taxon>Coelurosauria</taxon>
        <taxon>Aves</taxon>
        <taxon>Neognathae</taxon>
        <taxon>Neoaves</taxon>
        <taxon>Telluraves</taxon>
        <taxon>Australaves</taxon>
        <taxon>Passeriformes</taxon>
        <taxon>Passeroidea</taxon>
        <taxon>Passeridae</taxon>
        <taxon>Chloebia</taxon>
    </lineage>
</organism>
<dbReference type="AlphaFoldDB" id="A0A3L8SEJ7"/>
<feature type="signal peptide" evidence="9">
    <location>
        <begin position="1"/>
        <end position="26"/>
    </location>
</feature>
<sequence>MGCRAVCPSWKNMRFLWKGFFGGALGVCCTPQVLEQLQPGALGTMLVAQLKTHQGAQKKYAIKQVECIDQHQANVALKEAMDLLKLCHSNICAYKELFLTWSNEVSSLFLCLVMQHSGQGDLSALIKEKRQKSEKITDMVVQKFLGQMVDALFYIHKQNIWHRNLKPSNILVTGEPSFMLSDFSTETLMKDELKWKMRVEEESKSWMAPETFGFSFTEKSDIWSLGCVLLDMMSCFVLNAEEINSLLRDIRGDSSCLEGVLTLMQDGESSYLPFFPLLVMMLQIEPCMRPTARDLVTVPFVGKCLTFAGDTSIKLKKFLPPTITDVLLQGGVESVLEFMQAFWDIEEVQAKGIQHLASFVHDKSAFPSLLTCTEVITLAMKIHTDSLDLQVEGCTLLLEILSQALEQEVMMALDESVASCLLHTVRKHSENEEFLSMLCTLLMMVSASANGLVLPVCYLSLNTLVPPISRLLSGTKIPDSVEFLWFSEVAAENLRKVGIIPDLLSILRRFLHNDKICFSCCAVLWSLAVSGCLTDSDYEPTAALLLDALRVNPQRAVLVKNGCLALASLVRLSEAAALAILLDSKGSGIELIKDEYHLHSNEPGVAEALCLLMNEMVQYDEVMLYMRSQKMEKLLCEIKFQFPFSTEVQTLVDATLFKLRKEKKCFV</sequence>
<evidence type="ECO:0000256" key="7">
    <source>
        <dbReference type="ARBA" id="ARBA00047899"/>
    </source>
</evidence>
<protein>
    <recommendedName>
        <fullName evidence="1">non-specific serine/threonine protein kinase</fullName>
        <ecNumber evidence="1">2.7.11.1</ecNumber>
    </recommendedName>
</protein>
<dbReference type="InterPro" id="IPR011009">
    <property type="entry name" value="Kinase-like_dom_sf"/>
</dbReference>
<dbReference type="EMBL" id="QUSF01000027">
    <property type="protein sequence ID" value="RLW00501.1"/>
    <property type="molecule type" value="Genomic_DNA"/>
</dbReference>
<evidence type="ECO:0000256" key="8">
    <source>
        <dbReference type="ARBA" id="ARBA00048679"/>
    </source>
</evidence>
<keyword evidence="2" id="KW-0723">Serine/threonine-protein kinase</keyword>
<keyword evidence="9" id="KW-0732">Signal</keyword>
<evidence type="ECO:0000256" key="1">
    <source>
        <dbReference type="ARBA" id="ARBA00012513"/>
    </source>
</evidence>
<keyword evidence="3" id="KW-0808">Transferase</keyword>
<dbReference type="Proteomes" id="UP000276834">
    <property type="component" value="Unassembled WGS sequence"/>
</dbReference>
<dbReference type="Gene3D" id="1.25.10.10">
    <property type="entry name" value="Leucine-rich Repeat Variant"/>
    <property type="match status" value="1"/>
</dbReference>
<name>A0A3L8SEJ7_CHLGU</name>
<keyword evidence="4" id="KW-0547">Nucleotide-binding</keyword>
<accession>A0A3L8SEJ7</accession>
<keyword evidence="5" id="KW-0418">Kinase</keyword>
<dbReference type="PROSITE" id="PS50011">
    <property type="entry name" value="PROTEIN_KINASE_DOM"/>
    <property type="match status" value="1"/>
</dbReference>
<evidence type="ECO:0000259" key="10">
    <source>
        <dbReference type="PROSITE" id="PS50011"/>
    </source>
</evidence>
<dbReference type="FunFam" id="1.10.510.10:FF:001115">
    <property type="entry name" value="Serine/threonine kinase like domain containing 1"/>
    <property type="match status" value="1"/>
</dbReference>
<evidence type="ECO:0000256" key="4">
    <source>
        <dbReference type="ARBA" id="ARBA00022741"/>
    </source>
</evidence>
<dbReference type="PANTHER" id="PTHR24363">
    <property type="entry name" value="SERINE/THREONINE PROTEIN KINASE"/>
    <property type="match status" value="1"/>
</dbReference>
<keyword evidence="12" id="KW-1185">Reference proteome</keyword>
<dbReference type="InterPro" id="IPR000719">
    <property type="entry name" value="Prot_kinase_dom"/>
</dbReference>